<sequence length="160" mass="16322">MSFGAVDMEESGAAAAAAAAEEIQRLLAVVNWEMLDKSRFFVLGAALFSGVSAVLYPAMVVKTHLQVAPPLQAAMATAASILRRDGLHGFYRGFSASLAGTVPARALYMAALEATKSSVGSAIIRLGVSEPAVSVAASAAGCVSAAVAAQARFFGVKTRS</sequence>
<evidence type="ECO:0000313" key="8">
    <source>
        <dbReference type="Proteomes" id="UP000807115"/>
    </source>
</evidence>
<comment type="similarity">
    <text evidence="5">Belongs to the mitochondrial carrier (TC 2.A.29) family.</text>
</comment>
<dbReference type="Gene3D" id="1.50.40.10">
    <property type="entry name" value="Mitochondrial carrier domain"/>
    <property type="match status" value="1"/>
</dbReference>
<dbReference type="PROSITE" id="PS50920">
    <property type="entry name" value="SOLCAR"/>
    <property type="match status" value="1"/>
</dbReference>
<dbReference type="EMBL" id="CM027680">
    <property type="protein sequence ID" value="KAG0548819.1"/>
    <property type="molecule type" value="Genomic_DNA"/>
</dbReference>
<gene>
    <name evidence="7" type="ORF">BDA96_01G200400</name>
</gene>
<dbReference type="GO" id="GO:0016020">
    <property type="term" value="C:membrane"/>
    <property type="evidence" value="ECO:0007669"/>
    <property type="project" value="UniProtKB-SubCell"/>
</dbReference>
<dbReference type="InterPro" id="IPR023395">
    <property type="entry name" value="MCP_dom_sf"/>
</dbReference>
<evidence type="ECO:0000313" key="7">
    <source>
        <dbReference type="EMBL" id="KAG0548819.1"/>
    </source>
</evidence>
<evidence type="ECO:0000256" key="4">
    <source>
        <dbReference type="PROSITE-ProRule" id="PRU00282"/>
    </source>
</evidence>
<proteinExistence type="inferred from homology"/>
<evidence type="ECO:0000256" key="6">
    <source>
        <dbReference type="SAM" id="Phobius"/>
    </source>
</evidence>
<comment type="subcellular location">
    <subcellularLocation>
        <location evidence="1">Membrane</location>
        <topology evidence="1">Multi-pass membrane protein</topology>
    </subcellularLocation>
</comment>
<comment type="caution">
    <text evidence="7">The sequence shown here is derived from an EMBL/GenBank/DDBJ whole genome shotgun (WGS) entry which is preliminary data.</text>
</comment>
<dbReference type="Pfam" id="PF00153">
    <property type="entry name" value="Mito_carr"/>
    <property type="match status" value="1"/>
</dbReference>
<evidence type="ECO:0000256" key="5">
    <source>
        <dbReference type="RuleBase" id="RU000488"/>
    </source>
</evidence>
<accession>A0A921RYA8</accession>
<dbReference type="SUPFAM" id="SSF103506">
    <property type="entry name" value="Mitochondrial carrier"/>
    <property type="match status" value="1"/>
</dbReference>
<protein>
    <submittedName>
        <fullName evidence="7">Uncharacterized protein</fullName>
    </submittedName>
</protein>
<dbReference type="Proteomes" id="UP000807115">
    <property type="component" value="Chromosome 1"/>
</dbReference>
<evidence type="ECO:0000256" key="3">
    <source>
        <dbReference type="ARBA" id="ARBA00023136"/>
    </source>
</evidence>
<organism evidence="7 8">
    <name type="scientific">Sorghum bicolor</name>
    <name type="common">Sorghum</name>
    <name type="synonym">Sorghum vulgare</name>
    <dbReference type="NCBI Taxonomy" id="4558"/>
    <lineage>
        <taxon>Eukaryota</taxon>
        <taxon>Viridiplantae</taxon>
        <taxon>Streptophyta</taxon>
        <taxon>Embryophyta</taxon>
        <taxon>Tracheophyta</taxon>
        <taxon>Spermatophyta</taxon>
        <taxon>Magnoliopsida</taxon>
        <taxon>Liliopsida</taxon>
        <taxon>Poales</taxon>
        <taxon>Poaceae</taxon>
        <taxon>PACMAD clade</taxon>
        <taxon>Panicoideae</taxon>
        <taxon>Andropogonodae</taxon>
        <taxon>Andropogoneae</taxon>
        <taxon>Sorghinae</taxon>
        <taxon>Sorghum</taxon>
    </lineage>
</organism>
<reference evidence="7" key="2">
    <citation type="submission" date="2020-10" db="EMBL/GenBank/DDBJ databases">
        <authorList>
            <person name="Cooper E.A."/>
            <person name="Brenton Z.W."/>
            <person name="Flinn B.S."/>
            <person name="Jenkins J."/>
            <person name="Shu S."/>
            <person name="Flowers D."/>
            <person name="Luo F."/>
            <person name="Wang Y."/>
            <person name="Xia P."/>
            <person name="Barry K."/>
            <person name="Daum C."/>
            <person name="Lipzen A."/>
            <person name="Yoshinaga Y."/>
            <person name="Schmutz J."/>
            <person name="Saski C."/>
            <person name="Vermerris W."/>
            <person name="Kresovich S."/>
        </authorList>
    </citation>
    <scope>NUCLEOTIDE SEQUENCE</scope>
</reference>
<dbReference type="InterPro" id="IPR018108">
    <property type="entry name" value="MCP_transmembrane"/>
</dbReference>
<dbReference type="PANTHER" id="PTHR46080">
    <property type="entry name" value="MITOCHONDRIAL SUBSTRATE CARRIER FAMILY PROTEIN J"/>
    <property type="match status" value="1"/>
</dbReference>
<keyword evidence="2 4" id="KW-0812">Transmembrane</keyword>
<dbReference type="AlphaFoldDB" id="A0A921RYA8"/>
<feature type="transmembrane region" description="Helical" evidence="6">
    <location>
        <begin position="40"/>
        <end position="61"/>
    </location>
</feature>
<reference evidence="7" key="1">
    <citation type="journal article" date="2019" name="BMC Genomics">
        <title>A new reference genome for Sorghum bicolor reveals high levels of sequence similarity between sweet and grain genotypes: implications for the genetics of sugar metabolism.</title>
        <authorList>
            <person name="Cooper E.A."/>
            <person name="Brenton Z.W."/>
            <person name="Flinn B.S."/>
            <person name="Jenkins J."/>
            <person name="Shu S."/>
            <person name="Flowers D."/>
            <person name="Luo F."/>
            <person name="Wang Y."/>
            <person name="Xia P."/>
            <person name="Barry K."/>
            <person name="Daum C."/>
            <person name="Lipzen A."/>
            <person name="Yoshinaga Y."/>
            <person name="Schmutz J."/>
            <person name="Saski C."/>
            <person name="Vermerris W."/>
            <person name="Kresovich S."/>
        </authorList>
    </citation>
    <scope>NUCLEOTIDE SEQUENCE</scope>
</reference>
<keyword evidence="6" id="KW-1133">Transmembrane helix</keyword>
<keyword evidence="3 4" id="KW-0472">Membrane</keyword>
<evidence type="ECO:0000256" key="2">
    <source>
        <dbReference type="ARBA" id="ARBA00022692"/>
    </source>
</evidence>
<evidence type="ECO:0000256" key="1">
    <source>
        <dbReference type="ARBA" id="ARBA00004141"/>
    </source>
</evidence>
<dbReference type="PANTHER" id="PTHR46080:SF19">
    <property type="entry name" value="MITOCHONDRIAL SUBSTRATE CARRIER FAMILY PROTEIN"/>
    <property type="match status" value="1"/>
</dbReference>
<feature type="repeat" description="Solcar" evidence="4">
    <location>
        <begin position="37"/>
        <end position="118"/>
    </location>
</feature>
<keyword evidence="5" id="KW-0813">Transport</keyword>
<name>A0A921RYA8_SORBI</name>